<reference evidence="1" key="1">
    <citation type="submission" date="2021-02" db="EMBL/GenBank/DDBJ databases">
        <authorList>
            <consortium name="DOE Joint Genome Institute"/>
            <person name="Ahrendt S."/>
            <person name="Looney B.P."/>
            <person name="Miyauchi S."/>
            <person name="Morin E."/>
            <person name="Drula E."/>
            <person name="Courty P.E."/>
            <person name="Chicoki N."/>
            <person name="Fauchery L."/>
            <person name="Kohler A."/>
            <person name="Kuo A."/>
            <person name="Labutti K."/>
            <person name="Pangilinan J."/>
            <person name="Lipzen A."/>
            <person name="Riley R."/>
            <person name="Andreopoulos W."/>
            <person name="He G."/>
            <person name="Johnson J."/>
            <person name="Barry K.W."/>
            <person name="Grigoriev I.V."/>
            <person name="Nagy L."/>
            <person name="Hibbett D."/>
            <person name="Henrissat B."/>
            <person name="Matheny P.B."/>
            <person name="Labbe J."/>
            <person name="Martin F."/>
        </authorList>
    </citation>
    <scope>NUCLEOTIDE SEQUENCE</scope>
    <source>
        <strain evidence="1">FP105234-sp</strain>
    </source>
</reference>
<reference evidence="1" key="2">
    <citation type="journal article" date="2022" name="New Phytol.">
        <title>Evolutionary transition to the ectomycorrhizal habit in the genomes of a hyperdiverse lineage of mushroom-forming fungi.</title>
        <authorList>
            <person name="Looney B."/>
            <person name="Miyauchi S."/>
            <person name="Morin E."/>
            <person name="Drula E."/>
            <person name="Courty P.E."/>
            <person name="Kohler A."/>
            <person name="Kuo A."/>
            <person name="LaButti K."/>
            <person name="Pangilinan J."/>
            <person name="Lipzen A."/>
            <person name="Riley R."/>
            <person name="Andreopoulos W."/>
            <person name="He G."/>
            <person name="Johnson J."/>
            <person name="Nolan M."/>
            <person name="Tritt A."/>
            <person name="Barry K.W."/>
            <person name="Grigoriev I.V."/>
            <person name="Nagy L.G."/>
            <person name="Hibbett D."/>
            <person name="Henrissat B."/>
            <person name="Matheny P.B."/>
            <person name="Labbe J."/>
            <person name="Martin F.M."/>
        </authorList>
    </citation>
    <scope>NUCLEOTIDE SEQUENCE</scope>
    <source>
        <strain evidence="1">FP105234-sp</strain>
    </source>
</reference>
<comment type="caution">
    <text evidence="1">The sequence shown here is derived from an EMBL/GenBank/DDBJ whole genome shotgun (WGS) entry which is preliminary data.</text>
</comment>
<accession>A0ACB8RFX1</accession>
<evidence type="ECO:0000313" key="2">
    <source>
        <dbReference type="Proteomes" id="UP000814033"/>
    </source>
</evidence>
<gene>
    <name evidence="1" type="ORF">FA95DRAFT_531254</name>
</gene>
<proteinExistence type="predicted"/>
<name>A0ACB8RFX1_9AGAM</name>
<keyword evidence="2" id="KW-1185">Reference proteome</keyword>
<protein>
    <submittedName>
        <fullName evidence="1">Cytochrome P450</fullName>
    </submittedName>
</protein>
<sequence>MLDLPPSLGQLLIWQTAAMGFVAWCAWRAVYNLYFHPLSMFPGPRGAAVTRLWQAYMELYKGISLHEIRMQLHEKYGDVIRIGPNELHFANPKAFHDIYNANNKWDKDHRMYRAFDADTASLCLISYHAAKQRRDVLSPLFSRTAIVKLQDLVRTRIDVLCDVLAGQYDLGKYSDLNLGFRCFTMDVITSFCYARSFDATLAPDFNSALVHALDESLPMLTLNKYSQFFVWCMRNTPRWVAMRMSSPAMAAVFCMRDTLQEQIDGILRDPSLLENAQHPIIYNELLSPDAHKGRPLPTNISLLQEAMVLLGAGSDTSAIALTTTVYNVVNTPGIQERLHAELLAAWPNLDEPPRYEVLEKLPFLTAIVKEGLRLFPGAPAFARVVPPEGAIIAGIVIPGGAVVAQSFTYVQHAESVFDGANNFNPERWLREGARALAESSLVLFAKGPRSCLGINLAYCEVYLALAHVFRRFEIRLDPARQADFTYKEHFVVYFTGEHVHASCKPREA</sequence>
<dbReference type="Proteomes" id="UP000814033">
    <property type="component" value="Unassembled WGS sequence"/>
</dbReference>
<organism evidence="1 2">
    <name type="scientific">Auriscalpium vulgare</name>
    <dbReference type="NCBI Taxonomy" id="40419"/>
    <lineage>
        <taxon>Eukaryota</taxon>
        <taxon>Fungi</taxon>
        <taxon>Dikarya</taxon>
        <taxon>Basidiomycota</taxon>
        <taxon>Agaricomycotina</taxon>
        <taxon>Agaricomycetes</taxon>
        <taxon>Russulales</taxon>
        <taxon>Auriscalpiaceae</taxon>
        <taxon>Auriscalpium</taxon>
    </lineage>
</organism>
<evidence type="ECO:0000313" key="1">
    <source>
        <dbReference type="EMBL" id="KAI0042794.1"/>
    </source>
</evidence>
<dbReference type="EMBL" id="MU276047">
    <property type="protein sequence ID" value="KAI0042794.1"/>
    <property type="molecule type" value="Genomic_DNA"/>
</dbReference>